<evidence type="ECO:0000313" key="1">
    <source>
        <dbReference type="EMBL" id="OLF89868.1"/>
    </source>
</evidence>
<proteinExistence type="predicted"/>
<name>A0A7Z0WUZ5_9BACI</name>
<protein>
    <submittedName>
        <fullName evidence="1">Uncharacterized protein</fullName>
    </submittedName>
</protein>
<comment type="caution">
    <text evidence="1">The sequence shown here is derived from an EMBL/GenBank/DDBJ whole genome shotgun (WGS) entry which is preliminary data.</text>
</comment>
<dbReference type="AlphaFoldDB" id="A0A7Z0WUZ5"/>
<sequence>MHVHQQQVALLRLLHKSGAEKRRFLKPERTDKVFSRDQLHQLKRDIIMDALDRLAVCPGFKRRPERFVAADQLPEYFIKPGTVERSCQLKRRRHIVADTAVFQLLKHIHPLLRRGHRVGVLFVRRFNRRMRTFIQFLNHGGELFQCRLGENLFQRHLHAKRFGDAGDERCRFQRVAALFKKVVASAGRAVFQHLFPKLGELHFRDGLRRGISASFSRSVGSGQRLAVKLSARSDRPLFHLDEG</sequence>
<gene>
    <name evidence="1" type="ORF">B4121_3143</name>
</gene>
<evidence type="ECO:0000313" key="2">
    <source>
        <dbReference type="Proteomes" id="UP000185604"/>
    </source>
</evidence>
<accession>A0A7Z0WUZ5</accession>
<organism evidence="1 2">
    <name type="scientific">Bacillus paralicheniformis</name>
    <dbReference type="NCBI Taxonomy" id="1648923"/>
    <lineage>
        <taxon>Bacteria</taxon>
        <taxon>Bacillati</taxon>
        <taxon>Bacillota</taxon>
        <taxon>Bacilli</taxon>
        <taxon>Bacillales</taxon>
        <taxon>Bacillaceae</taxon>
        <taxon>Bacillus</taxon>
    </lineage>
</organism>
<dbReference type="EMBL" id="LKPO01000021">
    <property type="protein sequence ID" value="OLF89868.1"/>
    <property type="molecule type" value="Genomic_DNA"/>
</dbReference>
<reference evidence="1 2" key="1">
    <citation type="journal article" date="2016" name="Front. Microbiol.">
        <title>High-Level Heat Resistance of Spores of Bacillus amyloliquefaciens and Bacillus licheniformis Results from the Presence of a spoVA Operon in a Tn1546 Transposon.</title>
        <authorList>
            <person name="Berendsen E.M."/>
            <person name="Koning R.A."/>
            <person name="Boekhorst J."/>
            <person name="de Jong A."/>
            <person name="Kuipers O.P."/>
            <person name="Wells-Bennik M.H."/>
        </authorList>
    </citation>
    <scope>NUCLEOTIDE SEQUENCE [LARGE SCALE GENOMIC DNA]</scope>
    <source>
        <strain evidence="1 2">B4121</strain>
    </source>
</reference>
<dbReference type="Proteomes" id="UP000185604">
    <property type="component" value="Unassembled WGS sequence"/>
</dbReference>